<evidence type="ECO:0000256" key="1">
    <source>
        <dbReference type="SAM" id="Phobius"/>
    </source>
</evidence>
<dbReference type="EMBL" id="KF255993">
    <property type="protein sequence ID" value="AGW45540.1"/>
    <property type="molecule type" value="Genomic_DNA"/>
</dbReference>
<keyword evidence="1" id="KW-0472">Membrane</keyword>
<dbReference type="AlphaFoldDB" id="A0A059Q9K5"/>
<organism evidence="2">
    <name type="scientific">uncultured bacterium Lac36W</name>
    <dbReference type="NCBI Taxonomy" id="1403001"/>
    <lineage>
        <taxon>Bacteria</taxon>
        <taxon>environmental samples</taxon>
    </lineage>
</organism>
<protein>
    <submittedName>
        <fullName evidence="2">Uncharacterized protein</fullName>
    </submittedName>
</protein>
<feature type="transmembrane region" description="Helical" evidence="1">
    <location>
        <begin position="81"/>
        <end position="105"/>
    </location>
</feature>
<proteinExistence type="predicted"/>
<feature type="transmembrane region" description="Helical" evidence="1">
    <location>
        <begin position="24"/>
        <end position="43"/>
    </location>
</feature>
<name>A0A059Q9K5_9BACT</name>
<sequence>MIASHVPADGGPATRMPATQDRSIPWFALALLALGCAGFAAAWTAVAMLTGAQCAWMAPLSALDAAWLLRLGGAKPGAARMGLGIAATVVTIVLANWSIVAANLAGMMGLDFLGSALRLGPSLAWTLSGLANGAAELAWMAAALVLAAIASR</sequence>
<feature type="transmembrane region" description="Helical" evidence="1">
    <location>
        <begin position="49"/>
        <end position="69"/>
    </location>
</feature>
<reference evidence="2" key="1">
    <citation type="submission" date="2013-06" db="EMBL/GenBank/DDBJ databases">
        <title>Functional metagenomics reveals novel beta-galactosidases not predictable from gene sequences.</title>
        <authorList>
            <person name="Cheng J."/>
            <person name="Engel K."/>
            <person name="Romantsov T."/>
            <person name="Neufeld J.D."/>
            <person name="Rose D.R."/>
            <person name="Charles T.C."/>
        </authorList>
    </citation>
    <scope>NUCLEOTIDE SEQUENCE</scope>
</reference>
<feature type="transmembrane region" description="Helical" evidence="1">
    <location>
        <begin position="125"/>
        <end position="150"/>
    </location>
</feature>
<accession>A0A059Q9K5</accession>
<keyword evidence="1" id="KW-0812">Transmembrane</keyword>
<evidence type="ECO:0000313" key="2">
    <source>
        <dbReference type="EMBL" id="AGW45540.1"/>
    </source>
</evidence>
<keyword evidence="1" id="KW-1133">Transmembrane helix</keyword>